<keyword evidence="3" id="KW-1185">Reference proteome</keyword>
<sequence length="150" mass="16924">MFELDIEVPDFNESEYLKSAPFLLANCCMSKETISNAVPVDQFIQEEENSDPQHETPKAPSSERESATGNSNLKESSFFECFFPQFSPEPCYIDKGHYHEQRRSPNLPEPSENNLKTRTPTLGELIRDFMVKNGFGCCVSGTGDKGMLSR</sequence>
<feature type="region of interest" description="Disordered" evidence="1">
    <location>
        <begin position="97"/>
        <end position="117"/>
    </location>
</feature>
<dbReference type="AlphaFoldDB" id="A0A2G5E2B6"/>
<evidence type="ECO:0000313" key="2">
    <source>
        <dbReference type="EMBL" id="PIA49885.1"/>
    </source>
</evidence>
<dbReference type="EMBL" id="KZ305030">
    <property type="protein sequence ID" value="PIA49885.1"/>
    <property type="molecule type" value="Genomic_DNA"/>
</dbReference>
<evidence type="ECO:0000256" key="1">
    <source>
        <dbReference type="SAM" id="MobiDB-lite"/>
    </source>
</evidence>
<dbReference type="PANTHER" id="PTHR37767:SF1">
    <property type="entry name" value="HYDROXYPROLINE-RICH GLYCOPROTEIN FAMILY PROTEIN"/>
    <property type="match status" value="1"/>
</dbReference>
<accession>A0A2G5E2B6</accession>
<organism evidence="2 3">
    <name type="scientific">Aquilegia coerulea</name>
    <name type="common">Rocky mountain columbine</name>
    <dbReference type="NCBI Taxonomy" id="218851"/>
    <lineage>
        <taxon>Eukaryota</taxon>
        <taxon>Viridiplantae</taxon>
        <taxon>Streptophyta</taxon>
        <taxon>Embryophyta</taxon>
        <taxon>Tracheophyta</taxon>
        <taxon>Spermatophyta</taxon>
        <taxon>Magnoliopsida</taxon>
        <taxon>Ranunculales</taxon>
        <taxon>Ranunculaceae</taxon>
        <taxon>Thalictroideae</taxon>
        <taxon>Aquilegia</taxon>
    </lineage>
</organism>
<gene>
    <name evidence="2" type="ORF">AQUCO_01300552v1</name>
</gene>
<dbReference type="InParanoid" id="A0A2G5E2B6"/>
<dbReference type="Proteomes" id="UP000230069">
    <property type="component" value="Unassembled WGS sequence"/>
</dbReference>
<feature type="compositionally biased region" description="Basic and acidic residues" evidence="1">
    <location>
        <begin position="51"/>
        <end position="66"/>
    </location>
</feature>
<evidence type="ECO:0000313" key="3">
    <source>
        <dbReference type="Proteomes" id="UP000230069"/>
    </source>
</evidence>
<protein>
    <submittedName>
        <fullName evidence="2">Uncharacterized protein</fullName>
    </submittedName>
</protein>
<proteinExistence type="predicted"/>
<name>A0A2G5E2B6_AQUCA</name>
<reference evidence="2 3" key="1">
    <citation type="submission" date="2017-09" db="EMBL/GenBank/DDBJ databases">
        <title>WGS assembly of Aquilegia coerulea Goldsmith.</title>
        <authorList>
            <person name="Hodges S."/>
            <person name="Kramer E."/>
            <person name="Nordborg M."/>
            <person name="Tomkins J."/>
            <person name="Borevitz J."/>
            <person name="Derieg N."/>
            <person name="Yan J."/>
            <person name="Mihaltcheva S."/>
            <person name="Hayes R.D."/>
            <person name="Rokhsar D."/>
        </authorList>
    </citation>
    <scope>NUCLEOTIDE SEQUENCE [LARGE SCALE GENOMIC DNA]</scope>
    <source>
        <strain evidence="3">cv. Goldsmith</strain>
    </source>
</reference>
<feature type="region of interest" description="Disordered" evidence="1">
    <location>
        <begin position="43"/>
        <end position="71"/>
    </location>
</feature>
<dbReference type="PANTHER" id="PTHR37767">
    <property type="entry name" value="HYDROXYPROLINE-RICH GLYCOPROTEIN FAMILY PROTEIN"/>
    <property type="match status" value="1"/>
</dbReference>